<keyword evidence="2" id="KW-1185">Reference proteome</keyword>
<proteinExistence type="predicted"/>
<protein>
    <submittedName>
        <fullName evidence="1">Uncharacterized protein</fullName>
    </submittedName>
</protein>
<gene>
    <name evidence="1" type="ORF">L9F63_015405</name>
</gene>
<dbReference type="Proteomes" id="UP001233999">
    <property type="component" value="Unassembled WGS sequence"/>
</dbReference>
<sequence length="128" mass="14800">TLHYCSRSIRITLEGLGVFSNILSFMSLEMQISSERTLRVRIFFKFLPRIRGNVVGRFGLFSHWKIPIFFTFLPRESGKSVSLGTSPSGFLPRESVFTFFPRVPIFFEFLPRESRKCCVIFECVGDVC</sequence>
<organism evidence="1 2">
    <name type="scientific">Diploptera punctata</name>
    <name type="common">Pacific beetle cockroach</name>
    <dbReference type="NCBI Taxonomy" id="6984"/>
    <lineage>
        <taxon>Eukaryota</taxon>
        <taxon>Metazoa</taxon>
        <taxon>Ecdysozoa</taxon>
        <taxon>Arthropoda</taxon>
        <taxon>Hexapoda</taxon>
        <taxon>Insecta</taxon>
        <taxon>Pterygota</taxon>
        <taxon>Neoptera</taxon>
        <taxon>Polyneoptera</taxon>
        <taxon>Dictyoptera</taxon>
        <taxon>Blattodea</taxon>
        <taxon>Blaberoidea</taxon>
        <taxon>Blaberidae</taxon>
        <taxon>Diplopterinae</taxon>
        <taxon>Diploptera</taxon>
    </lineage>
</organism>
<feature type="non-terminal residue" evidence="1">
    <location>
        <position position="1"/>
    </location>
</feature>
<name>A0AAD8EJI5_DIPPU</name>
<comment type="caution">
    <text evidence="1">The sequence shown here is derived from an EMBL/GenBank/DDBJ whole genome shotgun (WGS) entry which is preliminary data.</text>
</comment>
<dbReference type="EMBL" id="JASPKZ010003796">
    <property type="protein sequence ID" value="KAJ9592945.1"/>
    <property type="molecule type" value="Genomic_DNA"/>
</dbReference>
<reference evidence="1" key="1">
    <citation type="journal article" date="2023" name="IScience">
        <title>Live-bearing cockroach genome reveals convergent evolutionary mechanisms linked to viviparity in insects and beyond.</title>
        <authorList>
            <person name="Fouks B."/>
            <person name="Harrison M.C."/>
            <person name="Mikhailova A.A."/>
            <person name="Marchal E."/>
            <person name="English S."/>
            <person name="Carruthers M."/>
            <person name="Jennings E.C."/>
            <person name="Chiamaka E.L."/>
            <person name="Frigard R.A."/>
            <person name="Pippel M."/>
            <person name="Attardo G.M."/>
            <person name="Benoit J.B."/>
            <person name="Bornberg-Bauer E."/>
            <person name="Tobe S.S."/>
        </authorList>
    </citation>
    <scope>NUCLEOTIDE SEQUENCE</scope>
    <source>
        <strain evidence="1">Stay&amp;Tobe</strain>
    </source>
</reference>
<evidence type="ECO:0000313" key="1">
    <source>
        <dbReference type="EMBL" id="KAJ9592945.1"/>
    </source>
</evidence>
<dbReference type="AlphaFoldDB" id="A0AAD8EJI5"/>
<feature type="non-terminal residue" evidence="1">
    <location>
        <position position="128"/>
    </location>
</feature>
<evidence type="ECO:0000313" key="2">
    <source>
        <dbReference type="Proteomes" id="UP001233999"/>
    </source>
</evidence>
<accession>A0AAD8EJI5</accession>
<reference evidence="1" key="2">
    <citation type="submission" date="2023-05" db="EMBL/GenBank/DDBJ databases">
        <authorList>
            <person name="Fouks B."/>
        </authorList>
    </citation>
    <scope>NUCLEOTIDE SEQUENCE</scope>
    <source>
        <strain evidence="1">Stay&amp;Tobe</strain>
        <tissue evidence="1">Testes</tissue>
    </source>
</reference>